<keyword evidence="4" id="KW-1185">Reference proteome</keyword>
<evidence type="ECO:0000313" key="4">
    <source>
        <dbReference type="Proteomes" id="UP000323257"/>
    </source>
</evidence>
<proteinExistence type="predicted"/>
<accession>A0A5S5BLY5</accession>
<reference evidence="3 4" key="1">
    <citation type="submission" date="2019-07" db="EMBL/GenBank/DDBJ databases">
        <title>Genomic Encyclopedia of Type Strains, Phase III (KMG-III): the genomes of soil and plant-associated and newly described type strains.</title>
        <authorList>
            <person name="Whitman W."/>
        </authorList>
    </citation>
    <scope>NUCLEOTIDE SEQUENCE [LARGE SCALE GENOMIC DNA]</scope>
    <source>
        <strain evidence="3 4">BL24</strain>
    </source>
</reference>
<dbReference type="Proteomes" id="UP000323257">
    <property type="component" value="Unassembled WGS sequence"/>
</dbReference>
<dbReference type="EMBL" id="VNHS01000020">
    <property type="protein sequence ID" value="TYP68087.1"/>
    <property type="molecule type" value="Genomic_DNA"/>
</dbReference>
<gene>
    <name evidence="3" type="ORF">BCM02_12047</name>
</gene>
<keyword evidence="1" id="KW-0862">Zinc</keyword>
<dbReference type="GO" id="GO:0008270">
    <property type="term" value="F:zinc ion binding"/>
    <property type="evidence" value="ECO:0007669"/>
    <property type="project" value="UniProtKB-KW"/>
</dbReference>
<feature type="domain" description="SWIM-type" evidence="2">
    <location>
        <begin position="63"/>
        <end position="96"/>
    </location>
</feature>
<name>A0A5S5BLY5_9BACL</name>
<dbReference type="RefSeq" id="WP_187434557.1">
    <property type="nucleotide sequence ID" value="NZ_VNHS01000020.1"/>
</dbReference>
<evidence type="ECO:0000256" key="1">
    <source>
        <dbReference type="PROSITE-ProRule" id="PRU00325"/>
    </source>
</evidence>
<sequence length="544" mass="61114">MNPTYTIDDAQWQALIRQVADHFDDLTIKRGFQDYKQERVHELTLPRAGIVEALVEGHEFTRCRVQIKLNRVTESECACPAGGGCKHVVAVLLAYANLQGRLVHQLVNAKSAAAMEAARVKAEAAAAGKASRSAQLRERSAGLAEQPIAAWRELFAACIAPLAEQVRNAQYASGALAAIYETLPPLSPVMERLAGLHAELFVLEQVTKPAQPTGGAWSGGGLFLGFHTHAAAAELQEAALKRLAEGLPSPSPAERDYLGDTLVYLREGMLTEPQAYPYITELYVAYWRNWMRPHFEEPKTLTGELAALDAAEARLGAAVTRIHALQARGWMRFWLGEDAEAIDLLRTAAAKTRVKPDSLFVFLDELSGQGQPDRRLDWLCAIGPLLIGNRQDGLERYGRYWDDMLQQAPEAESRMWETFEDMLPFAGPLYENKLIERGRWRQWMDAQLSAGVEPLDLRISELAPIEKNEPQLLLPFYHQAVERHVLEKNRHGYKAAVKLLKRLAKLYKKLKQDERWEGYIEAFAERNGRLRALQEELRKGKLIP</sequence>
<keyword evidence="1" id="KW-0479">Metal-binding</keyword>
<evidence type="ECO:0000259" key="2">
    <source>
        <dbReference type="PROSITE" id="PS50966"/>
    </source>
</evidence>
<evidence type="ECO:0000313" key="3">
    <source>
        <dbReference type="EMBL" id="TYP68087.1"/>
    </source>
</evidence>
<dbReference type="PROSITE" id="PS50966">
    <property type="entry name" value="ZF_SWIM"/>
    <property type="match status" value="1"/>
</dbReference>
<dbReference type="Pfam" id="PF04434">
    <property type="entry name" value="SWIM"/>
    <property type="match status" value="1"/>
</dbReference>
<organism evidence="3 4">
    <name type="scientific">Paenibacillus methanolicus</name>
    <dbReference type="NCBI Taxonomy" id="582686"/>
    <lineage>
        <taxon>Bacteria</taxon>
        <taxon>Bacillati</taxon>
        <taxon>Bacillota</taxon>
        <taxon>Bacilli</taxon>
        <taxon>Bacillales</taxon>
        <taxon>Paenibacillaceae</taxon>
        <taxon>Paenibacillus</taxon>
    </lineage>
</organism>
<comment type="caution">
    <text evidence="3">The sequence shown here is derived from an EMBL/GenBank/DDBJ whole genome shotgun (WGS) entry which is preliminary data.</text>
</comment>
<protein>
    <submittedName>
        <fullName evidence="3">SWIM zinc finger protein</fullName>
    </submittedName>
</protein>
<keyword evidence="1" id="KW-0863">Zinc-finger</keyword>
<dbReference type="AlphaFoldDB" id="A0A5S5BLY5"/>
<dbReference type="InterPro" id="IPR007527">
    <property type="entry name" value="Znf_SWIM"/>
</dbReference>